<gene>
    <name evidence="2" type="ORF">JK363_08330</name>
</gene>
<dbReference type="Proteomes" id="UP000634229">
    <property type="component" value="Unassembled WGS sequence"/>
</dbReference>
<organism evidence="2 3">
    <name type="scientific">Streptomyces coffeae</name>
    <dbReference type="NCBI Taxonomy" id="621382"/>
    <lineage>
        <taxon>Bacteria</taxon>
        <taxon>Bacillati</taxon>
        <taxon>Actinomycetota</taxon>
        <taxon>Actinomycetes</taxon>
        <taxon>Kitasatosporales</taxon>
        <taxon>Streptomycetaceae</taxon>
        <taxon>Streptomyces</taxon>
    </lineage>
</organism>
<name>A0ABS1N9P4_9ACTN</name>
<reference evidence="2 3" key="1">
    <citation type="submission" date="2021-01" db="EMBL/GenBank/DDBJ databases">
        <title>WGS of actinomycetes isolated from Thailand.</title>
        <authorList>
            <person name="Thawai C."/>
        </authorList>
    </citation>
    <scope>NUCLEOTIDE SEQUENCE [LARGE SCALE GENOMIC DNA]</scope>
    <source>
        <strain evidence="2 3">CA1R205</strain>
    </source>
</reference>
<evidence type="ECO:0000256" key="1">
    <source>
        <dbReference type="SAM" id="MobiDB-lite"/>
    </source>
</evidence>
<evidence type="ECO:0000313" key="2">
    <source>
        <dbReference type="EMBL" id="MBL1096669.1"/>
    </source>
</evidence>
<comment type="caution">
    <text evidence="2">The sequence shown here is derived from an EMBL/GenBank/DDBJ whole genome shotgun (WGS) entry which is preliminary data.</text>
</comment>
<feature type="region of interest" description="Disordered" evidence="1">
    <location>
        <begin position="167"/>
        <end position="187"/>
    </location>
</feature>
<keyword evidence="3" id="KW-1185">Reference proteome</keyword>
<accession>A0ABS1N9P4</accession>
<dbReference type="EMBL" id="JAERRF010000004">
    <property type="protein sequence ID" value="MBL1096669.1"/>
    <property type="molecule type" value="Genomic_DNA"/>
</dbReference>
<proteinExistence type="predicted"/>
<sequence>MAGSALKLMAPSGDRLALRLADDARVQAVTTNVRFVGGAYSRAFQIGSRGYHEFVRTHMIKAAPTDRFVVKGRETVVAATADGSMTIVTLKERYHELMTFFTGPPPSRKKLIGLFDTLEIQDHPRGMRVRPERFTQGDTATEQVAVMVADRGTIVVPGQKQARNLVPKHRGKSTRRGGEMWRVPLPGRAGSTSEHDYLYVVAGAKGAAEVRIAQGGGLDTGALLDWVDGIDAAWNEA</sequence>
<evidence type="ECO:0000313" key="3">
    <source>
        <dbReference type="Proteomes" id="UP000634229"/>
    </source>
</evidence>
<protein>
    <submittedName>
        <fullName evidence="2">Uncharacterized protein</fullName>
    </submittedName>
</protein>
<dbReference type="RefSeq" id="WP_201873326.1">
    <property type="nucleotide sequence ID" value="NZ_JAERRF010000004.1"/>
</dbReference>